<gene>
    <name evidence="7" type="primary">COQ4</name>
    <name evidence="9" type="ORF">EW145_g2375</name>
</gene>
<comment type="similarity">
    <text evidence="7">Belongs to the COQ4 family.</text>
</comment>
<comment type="catalytic activity">
    <reaction evidence="7">
        <text>a 4-hydroxy-3-methoxy-5-(all-trans-polyprenyl)benzoate + H(+) = a 2-methoxy-6-(all-trans-polyprenyl)phenol + CO2</text>
        <dbReference type="Rhea" id="RHEA:81179"/>
        <dbReference type="Rhea" id="RHEA-COMP:9551"/>
        <dbReference type="Rhea" id="RHEA-COMP:10931"/>
        <dbReference type="ChEBI" id="CHEBI:15378"/>
        <dbReference type="ChEBI" id="CHEBI:16526"/>
        <dbReference type="ChEBI" id="CHEBI:62731"/>
        <dbReference type="ChEBI" id="CHEBI:84443"/>
        <dbReference type="EC" id="4.1.1.130"/>
    </reaction>
</comment>
<accession>A0A4S4LGJ6</accession>
<dbReference type="UniPathway" id="UPA00232"/>
<evidence type="ECO:0000256" key="8">
    <source>
        <dbReference type="SAM" id="MobiDB-lite"/>
    </source>
</evidence>
<dbReference type="AlphaFoldDB" id="A0A4S4LGJ6"/>
<dbReference type="GO" id="GO:0120539">
    <property type="term" value="F:4-hydroxy-3-methoxy-5-polyprenylbenzoate decarboxylase activity"/>
    <property type="evidence" value="ECO:0007669"/>
    <property type="project" value="UniProtKB-EC"/>
</dbReference>
<keyword evidence="1 7" id="KW-0831">Ubiquinone biosynthesis</keyword>
<sequence length="285" mass="32415">MLSLKPFHPTCTLARRGIVLAAAASPHNRHRRYESTKAAAYDGHIPLNWFENAFLAVGSGIVLLTDPRRADMVAALGETTAGPFLPFLRERMLESAEGRRILKQRPRINTRTVDMSALAALPENTFGRSYVSWLEHCNVTPDSREPVHYIDDPELAYVMQRYRECHDLYHCVLSLPVDGLSEIAVKAFEAANLGLPMAAMSATLGHLRLSPQRRTRYFQEYLPWALRCGGSAQNLITVYWEERWAQDIGELKKELGISEPPPTPWKKFRRTEMEKQEQEQNGVLE</sequence>
<dbReference type="GO" id="GO:0031314">
    <property type="term" value="C:extrinsic component of mitochondrial inner membrane"/>
    <property type="evidence" value="ECO:0007669"/>
    <property type="project" value="UniProtKB-UniRule"/>
</dbReference>
<dbReference type="Pfam" id="PF05019">
    <property type="entry name" value="Coq4"/>
    <property type="match status" value="1"/>
</dbReference>
<dbReference type="PANTHER" id="PTHR12922">
    <property type="entry name" value="UBIQUINONE BIOSYNTHESIS PROTEIN"/>
    <property type="match status" value="1"/>
</dbReference>
<dbReference type="GO" id="GO:0008270">
    <property type="term" value="F:zinc ion binding"/>
    <property type="evidence" value="ECO:0007669"/>
    <property type="project" value="UniProtKB-UniRule"/>
</dbReference>
<comment type="cofactor">
    <cofactor evidence="7">
        <name>Zn(2+)</name>
        <dbReference type="ChEBI" id="CHEBI:29105"/>
    </cofactor>
</comment>
<feature type="binding site" evidence="7">
    <location>
        <position position="167"/>
    </location>
    <ligand>
        <name>Zn(2+)</name>
        <dbReference type="ChEBI" id="CHEBI:29105"/>
    </ligand>
</feature>
<evidence type="ECO:0000256" key="4">
    <source>
        <dbReference type="ARBA" id="ARBA00023136"/>
    </source>
</evidence>
<evidence type="ECO:0000313" key="10">
    <source>
        <dbReference type="Proteomes" id="UP000308199"/>
    </source>
</evidence>
<dbReference type="InterPro" id="IPR007715">
    <property type="entry name" value="Coq4"/>
</dbReference>
<dbReference type="PANTHER" id="PTHR12922:SF7">
    <property type="entry name" value="UBIQUINONE BIOSYNTHESIS PROTEIN COQ4 HOMOLOG, MITOCHONDRIAL"/>
    <property type="match status" value="1"/>
</dbReference>
<evidence type="ECO:0000256" key="1">
    <source>
        <dbReference type="ARBA" id="ARBA00022688"/>
    </source>
</evidence>
<comment type="subunit">
    <text evidence="7">Component of a multi-subunit COQ enzyme complex, composed of at least COQ3, COQ4, COQ5, COQ6, COQ7 and COQ9.</text>
</comment>
<evidence type="ECO:0000256" key="2">
    <source>
        <dbReference type="ARBA" id="ARBA00022792"/>
    </source>
</evidence>
<comment type="caution">
    <text evidence="9">The sequence shown here is derived from an EMBL/GenBank/DDBJ whole genome shotgun (WGS) entry which is preliminary data.</text>
</comment>
<keyword evidence="2 7" id="KW-0999">Mitochondrion inner membrane</keyword>
<protein>
    <recommendedName>
        <fullName evidence="6">4-hydroxy-3-methoxy-5-polyprenylbenzoate decarboxylase</fullName>
    </recommendedName>
</protein>
<dbReference type="HAMAP" id="MF_03111">
    <property type="entry name" value="Coq4"/>
    <property type="match status" value="1"/>
</dbReference>
<evidence type="ECO:0000313" key="9">
    <source>
        <dbReference type="EMBL" id="THH08930.1"/>
    </source>
</evidence>
<keyword evidence="10" id="KW-1185">Reference proteome</keyword>
<reference evidence="9 10" key="1">
    <citation type="submission" date="2019-02" db="EMBL/GenBank/DDBJ databases">
        <title>Genome sequencing of the rare red list fungi Phellinidium pouzarii.</title>
        <authorList>
            <person name="Buettner E."/>
            <person name="Kellner H."/>
        </authorList>
    </citation>
    <scope>NUCLEOTIDE SEQUENCE [LARGE SCALE GENOMIC DNA]</scope>
    <source>
        <strain evidence="9 10">DSM 108285</strain>
    </source>
</reference>
<dbReference type="Proteomes" id="UP000308199">
    <property type="component" value="Unassembled WGS sequence"/>
</dbReference>
<keyword evidence="4 7" id="KW-0472">Membrane</keyword>
<proteinExistence type="inferred from homology"/>
<feature type="binding site" evidence="7">
    <location>
        <position position="170"/>
    </location>
    <ligand>
        <name>Zn(2+)</name>
        <dbReference type="ChEBI" id="CHEBI:29105"/>
    </ligand>
</feature>
<evidence type="ECO:0000256" key="5">
    <source>
        <dbReference type="ARBA" id="ARBA00023239"/>
    </source>
</evidence>
<keyword evidence="3 7" id="KW-0496">Mitochondrion</keyword>
<organism evidence="9 10">
    <name type="scientific">Phellinidium pouzarii</name>
    <dbReference type="NCBI Taxonomy" id="167371"/>
    <lineage>
        <taxon>Eukaryota</taxon>
        <taxon>Fungi</taxon>
        <taxon>Dikarya</taxon>
        <taxon>Basidiomycota</taxon>
        <taxon>Agaricomycotina</taxon>
        <taxon>Agaricomycetes</taxon>
        <taxon>Hymenochaetales</taxon>
        <taxon>Hymenochaetaceae</taxon>
        <taxon>Phellinidium</taxon>
    </lineage>
</organism>
<feature type="binding site" evidence="7">
    <location>
        <position position="182"/>
    </location>
    <ligand>
        <name>Zn(2+)</name>
        <dbReference type="ChEBI" id="CHEBI:29105"/>
    </ligand>
</feature>
<keyword evidence="7" id="KW-0479">Metal-binding</keyword>
<feature type="binding site" evidence="7">
    <location>
        <position position="166"/>
    </location>
    <ligand>
        <name>Zn(2+)</name>
        <dbReference type="ChEBI" id="CHEBI:29105"/>
    </ligand>
</feature>
<keyword evidence="7" id="KW-0862">Zinc</keyword>
<keyword evidence="5 7" id="KW-0456">Lyase</keyword>
<comment type="function">
    <text evidence="7">Lyase that catalyzes the C1-decarboxylation of 4-hydroxy-3-methoxy-5-(all-trans-polyprenyl)benzoic acid into 2-methoxy-6-(all-trans-polyprenyl)phenol during ubiquinone biosynthesis.</text>
</comment>
<evidence type="ECO:0000256" key="7">
    <source>
        <dbReference type="HAMAP-Rule" id="MF_03111"/>
    </source>
</evidence>
<dbReference type="InterPro" id="IPR027540">
    <property type="entry name" value="Coq4_euk"/>
</dbReference>
<comment type="pathway">
    <text evidence="7">Cofactor biosynthesis; ubiquinone biosynthesis.</text>
</comment>
<dbReference type="EMBL" id="SGPK01000082">
    <property type="protein sequence ID" value="THH08930.1"/>
    <property type="molecule type" value="Genomic_DNA"/>
</dbReference>
<name>A0A4S4LGJ6_9AGAM</name>
<feature type="region of interest" description="Disordered" evidence="8">
    <location>
        <begin position="255"/>
        <end position="285"/>
    </location>
</feature>
<evidence type="ECO:0000256" key="3">
    <source>
        <dbReference type="ARBA" id="ARBA00023128"/>
    </source>
</evidence>
<comment type="subcellular location">
    <subcellularLocation>
        <location evidence="7">Mitochondrion inner membrane</location>
        <topology evidence="7">Peripheral membrane protein</topology>
        <orientation evidence="7">Matrix side</orientation>
    </subcellularLocation>
</comment>
<evidence type="ECO:0000256" key="6">
    <source>
        <dbReference type="ARBA" id="ARBA00081568"/>
    </source>
</evidence>
<dbReference type="OrthoDB" id="4249at2759"/>